<dbReference type="Pfam" id="PF07645">
    <property type="entry name" value="EGF_CA"/>
    <property type="match status" value="2"/>
</dbReference>
<dbReference type="RefSeq" id="XP_064075096.1">
    <property type="nucleotide sequence ID" value="XM_064219026.1"/>
</dbReference>
<evidence type="ECO:0000256" key="11">
    <source>
        <dbReference type="ARBA" id="ARBA00023180"/>
    </source>
</evidence>
<feature type="domain" description="EGF-like" evidence="17">
    <location>
        <begin position="3004"/>
        <end position="3043"/>
    </location>
</feature>
<dbReference type="PROSITE" id="PS00010">
    <property type="entry name" value="ASX_HYDROXYL"/>
    <property type="match status" value="2"/>
</dbReference>
<evidence type="ECO:0000313" key="18">
    <source>
        <dbReference type="Proteomes" id="UP001652626"/>
    </source>
</evidence>
<dbReference type="InterPro" id="IPR051221">
    <property type="entry name" value="LDLR-related"/>
</dbReference>
<feature type="disulfide bond" evidence="13">
    <location>
        <begin position="3557"/>
        <end position="3569"/>
    </location>
</feature>
<dbReference type="Gene3D" id="2.10.25.10">
    <property type="entry name" value="Laminin"/>
    <property type="match status" value="6"/>
</dbReference>
<dbReference type="CDD" id="cd00112">
    <property type="entry name" value="LDLa"/>
    <property type="match status" value="24"/>
</dbReference>
<feature type="repeat" description="LDL-receptor class B" evidence="14">
    <location>
        <begin position="1995"/>
        <end position="2037"/>
    </location>
</feature>
<feature type="signal peptide" evidence="16">
    <location>
        <begin position="1"/>
        <end position="28"/>
    </location>
</feature>
<feature type="disulfide bond" evidence="13">
    <location>
        <begin position="3643"/>
        <end position="3661"/>
    </location>
</feature>
<feature type="disulfide bond" evidence="12">
    <location>
        <begin position="4448"/>
        <end position="4458"/>
    </location>
</feature>
<feature type="disulfide bond" evidence="13">
    <location>
        <begin position="1108"/>
        <end position="1126"/>
    </location>
</feature>
<keyword evidence="11" id="KW-0325">Glycoprotein</keyword>
<feature type="repeat" description="LDL-receptor class B" evidence="14">
    <location>
        <begin position="3187"/>
        <end position="3229"/>
    </location>
</feature>
<evidence type="ECO:0000256" key="10">
    <source>
        <dbReference type="ARBA" id="ARBA00023170"/>
    </source>
</evidence>
<evidence type="ECO:0000256" key="8">
    <source>
        <dbReference type="ARBA" id="ARBA00023136"/>
    </source>
</evidence>
<feature type="disulfide bond" evidence="13">
    <location>
        <begin position="3636"/>
        <end position="3648"/>
    </location>
</feature>
<feature type="repeat" description="LDL-receptor class B" evidence="14">
    <location>
        <begin position="2363"/>
        <end position="2407"/>
    </location>
</feature>
<keyword evidence="9 12" id="KW-1015">Disulfide bond</keyword>
<feature type="transmembrane region" description="Helical" evidence="15">
    <location>
        <begin position="4538"/>
        <end position="4561"/>
    </location>
</feature>
<dbReference type="InterPro" id="IPR000152">
    <property type="entry name" value="EGF-type_Asp/Asn_hydroxyl_site"/>
</dbReference>
<feature type="disulfide bond" evidence="13">
    <location>
        <begin position="3439"/>
        <end position="3457"/>
    </location>
</feature>
<feature type="repeat" description="LDL-receptor class B" evidence="14">
    <location>
        <begin position="3144"/>
        <end position="3186"/>
    </location>
</feature>
<evidence type="ECO:0000256" key="7">
    <source>
        <dbReference type="ARBA" id="ARBA00022989"/>
    </source>
</evidence>
<comment type="subcellular location">
    <subcellularLocation>
        <location evidence="1">Membrane</location>
        <topology evidence="1">Single-pass membrane protein</topology>
    </subcellularLocation>
</comment>
<feature type="disulfide bond" evidence="12">
    <location>
        <begin position="4472"/>
        <end position="4481"/>
    </location>
</feature>
<evidence type="ECO:0000256" key="6">
    <source>
        <dbReference type="ARBA" id="ARBA00022837"/>
    </source>
</evidence>
<keyword evidence="16" id="KW-0732">Signal</keyword>
<dbReference type="InterPro" id="IPR000033">
    <property type="entry name" value="LDLR_classB_rpt"/>
</dbReference>
<feature type="repeat" description="LDL-receptor class B" evidence="14">
    <location>
        <begin position="2077"/>
        <end position="2120"/>
    </location>
</feature>
<keyword evidence="2 12" id="KW-0245">EGF-like domain</keyword>
<dbReference type="SMART" id="SM00179">
    <property type="entry name" value="EGF_CA"/>
    <property type="match status" value="4"/>
</dbReference>
<feature type="disulfide bond" evidence="13">
    <location>
        <begin position="2623"/>
        <end position="2635"/>
    </location>
</feature>
<dbReference type="CDD" id="cd00054">
    <property type="entry name" value="EGF_CA"/>
    <property type="match status" value="1"/>
</dbReference>
<dbReference type="GeneID" id="113401257"/>
<feature type="disulfide bond" evidence="13">
    <location>
        <begin position="3604"/>
        <end position="3622"/>
    </location>
</feature>
<feature type="disulfide bond" evidence="13">
    <location>
        <begin position="3432"/>
        <end position="3444"/>
    </location>
</feature>
<dbReference type="PROSITE" id="PS01209">
    <property type="entry name" value="LDLRA_1"/>
    <property type="match status" value="10"/>
</dbReference>
<keyword evidence="10 19" id="KW-0675">Receptor</keyword>
<feature type="disulfide bond" evidence="13">
    <location>
        <begin position="3694"/>
        <end position="3709"/>
    </location>
</feature>
<feature type="disulfide bond" evidence="13">
    <location>
        <begin position="2549"/>
        <end position="2567"/>
    </location>
</feature>
<dbReference type="Pfam" id="PF00057">
    <property type="entry name" value="Ldl_recept_a"/>
    <property type="match status" value="20"/>
</dbReference>
<dbReference type="PROSITE" id="PS51120">
    <property type="entry name" value="LDLRB"/>
    <property type="match status" value="14"/>
</dbReference>
<proteinExistence type="predicted"/>
<keyword evidence="4 15" id="KW-0812">Transmembrane</keyword>
<feature type="repeat" description="LDL-receptor class B" evidence="14">
    <location>
        <begin position="1370"/>
        <end position="1412"/>
    </location>
</feature>
<dbReference type="InterPro" id="IPR036055">
    <property type="entry name" value="LDL_receptor-like_sf"/>
</dbReference>
<gene>
    <name evidence="19 20" type="primary">LOC113401257</name>
</gene>
<dbReference type="SUPFAM" id="SSF57424">
    <property type="entry name" value="LDL receptor-like module"/>
    <property type="match status" value="21"/>
</dbReference>
<dbReference type="SUPFAM" id="SSF57184">
    <property type="entry name" value="Growth factor receptor domain"/>
    <property type="match status" value="3"/>
</dbReference>
<keyword evidence="5" id="KW-0677">Repeat</keyword>
<sequence>MLDAKMPTMSAFITAALATFVVVGSVVAADQPILQPGVPGEELSGGVQCSAEQFACADSSRCVPAAWRCDMRPQCPDASDEIGCTYNMTCGAGHFRCARSGLCIAASWRCDGDADCGPHDASDEDPYMCEKDFKCWGKWARCATPEHGQFTCVPVYHFCDGVRHCLDGSDEWDICDNFTESSCASLGCSTCRPTHEGAACYCQPGYEPRDGLCVDSDECEWEGACSQRCSNLPGSYACACADGYALRDDRRSCAAVNEPAGAPLSLVVATQSGLERVWPEGASAQANRSLDALGVKALDLHYSNRSICYVHHNMSRSSLVCVDADNFNNRTVMAAPDLFPDLNSISHLAIDWISNAWYFADEAREVVYACDASLRFCRILLDSGLSKLRGLALDPAAGALFWSAWGAAAPGVARAELGGGGARVLAALKLVYPGALAVDPAARLLYWADAYLESVERCDYDGGRRLTVRRGYVTQKLQHISVLESTLYLPIWSNSSVAAVSRYSRERRSSSIPLRARPLAALVYHRQRQPLVSHPCATNKGGCAHVCVTAYRGDARTPHAQCLCMHGYRLVGHGDCERVEAESYLVVSRGSPALVGGLVLAGRGAAHDEPFAPAAHAARPTVADVDVDAARLYYCDVHRYEIVRQKLDGSEREVFVGDDVDNCEGLAIDWMGRNAYWTDDALGQVSVARLDSPARRVLLRDPHFNPRSIALDPANGVMYWSVWASALAARGRIETAAMDASRRRTLLDSDLHWPNGLVLDLPRRYLYWCDTYLNKIERVRVSAAGDLAPGAARELVAQQTPDFPLSKPYGLALYEDSVLWSEHGTGLVRRLLQNGSADTLRAFPPPLYDVRLVSRAARAGKNICSHDNGGCAELCLATGAGARRCACAAGRQLAADARACEAARGPARADSACPDRHFHCGHGRCIDSSFLCDGDADCPDGADENAAVGGPCANVTCNGDEFLQCGTRCIPKSWVCDGLKDCADGADEAAGACARAACGAAQFACARSRRCLPAAWRCDGTPDCGRRDDSDEAGCESETCGSGSFRCANGACVPWEFYCDGHADCADASDERACPASPAPPAPRRPAHAHGRNETDKLGLCEDHEFQCDNRECIRKEFRCDSRVDCLDGSDEWNCETIQTTPATTTTTTVSTSVSGETECVAPAMRCDNGSRCVPLQQLCDGARDCADGADEADRCGEPMCAVTACSHGCHATPRGPACSCPATLHLQPDGFSCAPQHPCAGWGVCSQTCQPHRERYRCTCYAGYRLADDGFTCKSTDPTRPLLVYSNRHEVRGVELSSLTSRALVSSLKNTIALDWCRTQAGLQLYWTDVLDDNIYRGTLSGDAVTGIEVVVQQGLSTAEGLAVDWVAGNLYWVESSLHQIEVARLDGKYRRTLIAGDMDSPRAIAVDPAVGYLFWSDWEASAPRIERASLAGRRRRELLRVGAWPNGLALDLPARRVYWVDARADSVHTADYEGRDRRDVLRGHPALSHPFAVTVFESHVYWTDWRTNSVVRANKWNGTGVAVVQRTLTQPFDVKVVHPSRQPPSATNPCVDNGNCSHLCLIDGPAERVCACPHLMRLARDELTCEVHERAIVVGRAGEIRGLSPEQPAAHSLPTLSGPQLATPASLQYLADEYAIFWADTDTNEIKRADVRGGGSGGVTVVADGGVTAPRALALDWAARVLYYVSRGALVAAGLRGDHTAPLLRDMEHVAALAAHPLQGRLFWATVRAGVELVESARGDGSGRRTLLSAADEPHLAGVTGMRVDVETDRLYWVNQASATIQYIDLNTERVTTVPLESGARPTALDVYAGELIWADAAGGALRACGRDLCDRPRLLRNDTDGVISLVVYDGGRQRGGGACALRRDPCAHLCVPLSASHSTCRCAQGYSQHGTRCVAVDEVLIYSLSWELRGLALNASGAVAADALPPIPQVSCAAAIDYYAEEEWVYWADPESGAGWRARRSGAGRQRVLQQAAPGAGARDALAALAVDPLARNLYWSDAARALLLVARLDGSHRYVLRDTDPLVVTALAIDPWEGWVFMAGGGWVQRARLDASAPALLYNGTALTDIALDLQEKYVYWSDTWDVSVWRMRYDGSDKLRLLAGAPLRHPVAVAVHRGQLYWLDTMLKQGSVVAAPLANLSDHRVLADNLGDSLKDLTIWSQALQRSQVARGRNPCGGRGAGCEALCLWDGRAARCACPHGALAANGRNCTPHTSFLMYARVSMIDSIHIDGGKDLNSPYPPIENKTLLRNVIALAYEYDTATVFYSDIQRAALHAVHFNGSDHRVLLPQVGSVEGMVFAAAERTLYWTSTSGAGLSAGLRAAHVPTLLRLPLHARARHVRTVVALRDGDRPRGIDYDPCEKRVYWTNWNASRPCIERALSSGRARQALVTRDILMPNGLALEHATRLLYWADARLDKIERMHYDGSHRQVVTRSRAEHPFAVAAGGGWVAWTDWVARGVFVAERGGGAVRALRSDVPRPCALVLVAPDAQTCSSDPCAVMNGGCAEVCATDANGHATCSCRADRVLARDGHACVPPSSECAPEQFACAEGPCLPEHLVCDGVSHCSGDVDASDEDLYYCTSRTCAASERSCGAGGRCVPAANVCDGHVDCDDGSDEADCDCPPATYKCNDSTCVDVAARCDGRAQCPDGSDERGCPAGACAALGDAALRCASLEQCYAPEQRCDGRAHCADASDEADCGAETTILPDSGYDVETFEEQPVLGCTKEQFQCGGDDAKGAVECVPIAWRCDGRADCSDGSDEALHCRRAGATACAAGALPCGAAGACVPAARCDGAADCPGAEDEADCACAPGAFRCAASELCLHTSLYCDGDADCEDGSDEPPGCSSRAPAAGAERGNASDTFEVRLCAGEPGALYCRGRCVPPARVCDGRDDCGDGGAGSDEDPLMCSSFAAAFGSAVEAAVAGAQGCARGSWRCGNGACVAPAVLCDGEDNCGDFTDEWHCNIDECLVQNGECPHNCTDLPVGRACWCRAGWRRAGRACADVDECREDRPCEHRCRNTLGSYFCSCADGYRLMEDRSSCTPISSVNASLIFSNRYYIRRTSIATEASTSLLVHNLTNAVALDALWAGGCLLWSDVTRLGSSIKRLCREGDAPGAPGGGEARVVAGATLQNPDGLAVDWVARNVYWCDKGTDTVEVARLDGRHRRVLLREGLHEPRALALLPSAGWLYWSDWGAQAHIGRAGMDGSRRSVLVAGLGWPNALTLSLATDELFFADARDDYIAVADLDGSHVRILFSRDRMPWLRLHHVFALAVWSGRVYWTDWETRALESCRRAPDPAYNVSEVVPLGSGGAYRCRTEAHTVHKPMDLRVLHPARQPPVPRLTALCEELNCTGLCLLTPEEQAGAGAGARCACPEHFALAADGRTCRPNCTSAHFVCRTALKCIPFWWRCDTQDDCGDGSDEPASCPPFRCSPGQFQCGNGRCVHPAHICDGAQQCGDGSDERDCDRFTCLASQWKCGADAAGGVSARCVPAAARCDGVRDCAGGDDERDCPPPTCPPHHFQCGTGACVPSVWVCDEDGDCGDESDEGAHCSQRTCARSEFRCSSGRCVPRDWLCDGEADCPAREDEAHCEARAACEPTYFRCSDLRCVPGRWRCDFEEDCLDGSDERNCTPRNCSESEFRCDNGECIRGSLRCSGAADCAGGEDERGCAAHCGPRARLCAVSHECLLEEWWCDGEVDCSDGSDEAACDASARNASAAAAGEAGAAGAGGAAAQEACGARLRCGAACAPAAWRCDARRDCPDGADERAQLCAHTACPPPMVRCGDNTCIPPQLVCDGYEDCSDGSDENRLLCSRTTAESPCATHEQLCGDGRCVPAGAACAPESGGCSWRTCPQRCLPKHTHNHTCKCVPGYKQHQLPDGTLSCEATGEKAKVLVASNGVLRLMELHKHDHEPPPVDRPDNAEIVSLAVAPVGGAWWAWWADGAGRVRRVRLRSAPPARAKLAAHAAHAALPALPDALPDLADADTVVNDGGVVRGVAVDPVSERLYWTSVRAAPPATRDALGVLRAREHGTVGALHVAALDGRRRVTLWQQPGAEPDDVAISVQTGEIFWSERGAWGGVLGARLDGSGVRWVLRARARRPSALALLAPAARLYVLDAYYSALDSVALDGSDRATHVLFRSDAASPVPPHVAKDKEGVEWQRVSSRTCLRMAVWEESVWCATTRGLLALPRRVPTNSSTHAHAHAHAPPRHRAPVSALAVLHPALFYMLPAAEDPCRAAACAPSALCVRSAAGRACLCPDGLSPDGPGPDGLRPTDGRRECVISSESTNASVDATACSLGCGPGTCVRVGSTEACACPGEYAGARCQHYRCAAHCNRRGRCHLADESGNHTHVGDDDLPALMCSCYAGRGGARCEADACARGRAGVNCTECAEGPEGAACRDREKALCENYCLNDGACAAAGGRARCACGAGWRGPRCGEPAEWGSCVGSCAHGGRCVRGAGAGEGGACACAGAWGGPRCQHYVGYDHACLSAACPPPTVCIWRPSNNPSEPGTPFCACGEGLQCAGGASAESGGGAAWGAGLLALLALLAALLAALYVVHRRRHGAFVHARLAEGAEALEISNPMYLAGDDDRDAPAQNGGNHFANPIYESMYAPQDNNPPEEQASLLEAAPERAALL</sequence>
<feature type="disulfide bond" evidence="13">
    <location>
        <begin position="3784"/>
        <end position="3802"/>
    </location>
</feature>
<dbReference type="InterPro" id="IPR049883">
    <property type="entry name" value="NOTCH1_EGF-like"/>
</dbReference>
<feature type="disulfide bond" evidence="13">
    <location>
        <begin position="3451"/>
        <end position="3466"/>
    </location>
</feature>
<feature type="disulfide bond" evidence="13">
    <location>
        <begin position="1101"/>
        <end position="1113"/>
    </location>
</feature>
<evidence type="ECO:0000259" key="17">
    <source>
        <dbReference type="PROSITE" id="PS50026"/>
    </source>
</evidence>
<dbReference type="PROSITE" id="PS50026">
    <property type="entry name" value="EGF_3"/>
    <property type="match status" value="3"/>
</dbReference>
<feature type="disulfide bond" evidence="13">
    <location>
        <begin position="2542"/>
        <end position="2554"/>
    </location>
</feature>
<feature type="repeat" description="LDL-receptor class B" evidence="14">
    <location>
        <begin position="1413"/>
        <end position="1456"/>
    </location>
</feature>
<keyword evidence="7 15" id="KW-1133">Transmembrane helix</keyword>
<feature type="repeat" description="LDL-receptor class B" evidence="14">
    <location>
        <begin position="630"/>
        <end position="672"/>
    </location>
</feature>
<evidence type="ECO:0000256" key="14">
    <source>
        <dbReference type="PROSITE-ProRule" id="PRU00461"/>
    </source>
</evidence>
<dbReference type="SMART" id="SM00192">
    <property type="entry name" value="LDLa"/>
    <property type="match status" value="28"/>
</dbReference>
<feature type="chain" id="PRO_5045025786" evidence="16">
    <location>
        <begin position="29"/>
        <end position="4640"/>
    </location>
</feature>
<evidence type="ECO:0000256" key="2">
    <source>
        <dbReference type="ARBA" id="ARBA00022536"/>
    </source>
</evidence>
<keyword evidence="3" id="KW-0254">Endocytosis</keyword>
<feature type="disulfide bond" evidence="13">
    <location>
        <begin position="3777"/>
        <end position="3789"/>
    </location>
</feature>
<dbReference type="SMART" id="SM00181">
    <property type="entry name" value="EGF"/>
    <property type="match status" value="21"/>
</dbReference>
<name>A0ABM4AUY3_VANTA</name>
<feature type="disulfide bond" evidence="13">
    <location>
        <begin position="3517"/>
        <end position="3529"/>
    </location>
</feature>
<feature type="disulfide bond" evidence="13">
    <location>
        <begin position="957"/>
        <end position="969"/>
    </location>
</feature>
<feature type="disulfide bond" evidence="12">
    <location>
        <begin position="4430"/>
        <end position="4439"/>
    </location>
</feature>
<feature type="disulfide bond" evidence="12">
    <location>
        <begin position="3008"/>
        <end position="3018"/>
    </location>
</feature>
<feature type="repeat" description="LDL-receptor class B" evidence="14">
    <location>
        <begin position="1324"/>
        <end position="1369"/>
    </location>
</feature>
<feature type="repeat" description="LDL-receptor class B" evidence="14">
    <location>
        <begin position="673"/>
        <end position="715"/>
    </location>
</feature>
<evidence type="ECO:0000256" key="4">
    <source>
        <dbReference type="ARBA" id="ARBA00022692"/>
    </source>
</evidence>
<keyword evidence="19 20" id="KW-0449">Lipoprotein</keyword>
<feature type="disulfide bond" evidence="13">
    <location>
        <begin position="2781"/>
        <end position="2799"/>
    </location>
</feature>
<feature type="disulfide bond" evidence="13">
    <location>
        <begin position="2949"/>
        <end position="2964"/>
    </location>
</feature>
<feature type="disulfide bond" evidence="13">
    <location>
        <begin position="69"/>
        <end position="84"/>
    </location>
</feature>
<dbReference type="PANTHER" id="PTHR22722:SF5">
    <property type="entry name" value="LOW-DENSITY LIPOPROTEIN RECEPTOR-RELATED PROTEIN 1B"/>
    <property type="match status" value="1"/>
</dbReference>
<feature type="disulfide bond" evidence="13">
    <location>
        <begin position="2642"/>
        <end position="2657"/>
    </location>
</feature>
<dbReference type="InterPro" id="IPR000742">
    <property type="entry name" value="EGF"/>
</dbReference>
<organism evidence="18 20">
    <name type="scientific">Vanessa tameamea</name>
    <name type="common">Kamehameha butterfly</name>
    <dbReference type="NCBI Taxonomy" id="334116"/>
    <lineage>
        <taxon>Eukaryota</taxon>
        <taxon>Metazoa</taxon>
        <taxon>Ecdysozoa</taxon>
        <taxon>Arthropoda</taxon>
        <taxon>Hexapoda</taxon>
        <taxon>Insecta</taxon>
        <taxon>Pterygota</taxon>
        <taxon>Neoptera</taxon>
        <taxon>Endopterygota</taxon>
        <taxon>Lepidoptera</taxon>
        <taxon>Glossata</taxon>
        <taxon>Ditrysia</taxon>
        <taxon>Papilionoidea</taxon>
        <taxon>Nymphalidae</taxon>
        <taxon>Nymphalinae</taxon>
        <taxon>Vanessa</taxon>
    </lineage>
</organism>
<dbReference type="Gene3D" id="2.120.10.30">
    <property type="entry name" value="TolB, C-terminal domain"/>
    <property type="match status" value="8"/>
</dbReference>
<dbReference type="InterPro" id="IPR023415">
    <property type="entry name" value="LDLR_class-A_CS"/>
</dbReference>
<dbReference type="Gene3D" id="4.10.1220.10">
    <property type="entry name" value="EGF-type module"/>
    <property type="match status" value="1"/>
</dbReference>
<feature type="disulfide bond" evidence="13">
    <location>
        <begin position="2937"/>
        <end position="2955"/>
    </location>
</feature>
<feature type="repeat" description="LDL-receptor class B" evidence="14">
    <location>
        <begin position="716"/>
        <end position="763"/>
    </location>
</feature>
<feature type="disulfide bond" evidence="13">
    <location>
        <begin position="3564"/>
        <end position="3582"/>
    </location>
</feature>
<dbReference type="Proteomes" id="UP001652626">
    <property type="component" value="Chromosome 25"/>
</dbReference>
<evidence type="ECO:0000313" key="19">
    <source>
        <dbReference type="RefSeq" id="XP_064075096.1"/>
    </source>
</evidence>
<evidence type="ECO:0000256" key="9">
    <source>
        <dbReference type="ARBA" id="ARBA00023157"/>
    </source>
</evidence>
<feature type="disulfide bond" evidence="13">
    <location>
        <begin position="3616"/>
        <end position="3631"/>
    </location>
</feature>
<feature type="disulfide bond" evidence="13">
    <location>
        <begin position="2606"/>
        <end position="2621"/>
    </location>
</feature>
<dbReference type="PANTHER" id="PTHR22722">
    <property type="entry name" value="LOW-DENSITY LIPOPROTEIN RECEPTOR-RELATED PROTEIN 2-RELATED"/>
    <property type="match status" value="1"/>
</dbReference>
<dbReference type="PROSITE" id="PS00022">
    <property type="entry name" value="EGF_1"/>
    <property type="match status" value="3"/>
</dbReference>
<accession>A0ABM4AUY3</accession>
<feature type="disulfide bond" evidence="13">
    <location>
        <begin position="3655"/>
        <end position="3670"/>
    </location>
</feature>
<dbReference type="Pfam" id="PF00058">
    <property type="entry name" value="Ldl_recept_b"/>
    <property type="match status" value="6"/>
</dbReference>
<feature type="disulfide bond" evidence="13">
    <location>
        <begin position="2630"/>
        <end position="2648"/>
    </location>
</feature>
<dbReference type="PROSITE" id="PS50068">
    <property type="entry name" value="LDLRA_2"/>
    <property type="match status" value="28"/>
</dbReference>
<feature type="disulfide bond" evidence="13">
    <location>
        <begin position="913"/>
        <end position="925"/>
    </location>
</feature>
<evidence type="ECO:0000256" key="13">
    <source>
        <dbReference type="PROSITE-ProRule" id="PRU00124"/>
    </source>
</evidence>
<dbReference type="InterPro" id="IPR009030">
    <property type="entry name" value="Growth_fac_rcpt_cys_sf"/>
</dbReference>
<feature type="disulfide bond" evidence="13">
    <location>
        <begin position="1047"/>
        <end position="1065"/>
    </location>
</feature>
<evidence type="ECO:0000256" key="12">
    <source>
        <dbReference type="PROSITE-ProRule" id="PRU00076"/>
    </source>
</evidence>
<feature type="repeat" description="LDL-receptor class B" evidence="14">
    <location>
        <begin position="1636"/>
        <end position="1681"/>
    </location>
</feature>
<feature type="disulfide bond" evidence="13">
    <location>
        <begin position="3524"/>
        <end position="3542"/>
    </location>
</feature>
<dbReference type="SMART" id="SM00135">
    <property type="entry name" value="LY"/>
    <property type="match status" value="34"/>
</dbReference>
<feature type="domain" description="EGF-like" evidence="17">
    <location>
        <begin position="4444"/>
        <end position="4482"/>
    </location>
</feature>
<dbReference type="PROSITE" id="PS01186">
    <property type="entry name" value="EGF_2"/>
    <property type="match status" value="6"/>
</dbReference>
<evidence type="ECO:0000256" key="16">
    <source>
        <dbReference type="SAM" id="SignalP"/>
    </source>
</evidence>
<dbReference type="InterPro" id="IPR001881">
    <property type="entry name" value="EGF-like_Ca-bd_dom"/>
</dbReference>
<feature type="disulfide bond" evidence="13">
    <location>
        <begin position="3576"/>
        <end position="3591"/>
    </location>
</feature>
<feature type="disulfide bond" evidence="13">
    <location>
        <begin position="2930"/>
        <end position="2942"/>
    </location>
</feature>
<dbReference type="PRINTS" id="PR00261">
    <property type="entry name" value="LDLRECEPTOR"/>
</dbReference>
<dbReference type="SUPFAM" id="SSF57196">
    <property type="entry name" value="EGF/Laminin"/>
    <property type="match status" value="4"/>
</dbReference>
<reference evidence="19 20" key="1">
    <citation type="submission" date="2025-05" db="UniProtKB">
        <authorList>
            <consortium name="RefSeq"/>
        </authorList>
    </citation>
    <scope>IDENTIFICATION</scope>
    <source>
        <tissue evidence="19 20">Whole body</tissue>
    </source>
</reference>
<dbReference type="RefSeq" id="XP_064075097.1">
    <property type="nucleotide sequence ID" value="XM_064219027.1"/>
</dbReference>
<feature type="repeat" description="LDL-receptor class B" evidence="14">
    <location>
        <begin position="2408"/>
        <end position="2450"/>
    </location>
</feature>
<feature type="disulfide bond" evidence="13">
    <location>
        <begin position="3497"/>
        <end position="3512"/>
    </location>
</feature>
<feature type="disulfide bond" evidence="13">
    <location>
        <begin position="920"/>
        <end position="938"/>
    </location>
</feature>
<evidence type="ECO:0000256" key="1">
    <source>
        <dbReference type="ARBA" id="ARBA00004167"/>
    </source>
</evidence>
<evidence type="ECO:0000256" key="5">
    <source>
        <dbReference type="ARBA" id="ARBA00022737"/>
    </source>
</evidence>
<dbReference type="InterPro" id="IPR011042">
    <property type="entry name" value="6-blade_b-propeller_TolB-like"/>
</dbReference>
<feature type="disulfide bond" evidence="13">
    <location>
        <begin position="3597"/>
        <end position="3609"/>
    </location>
</feature>
<dbReference type="InterPro" id="IPR002172">
    <property type="entry name" value="LDrepeatLR_classA_rpt"/>
</dbReference>
<dbReference type="InterPro" id="IPR018097">
    <property type="entry name" value="EGF_Ca-bd_CS"/>
</dbReference>
<keyword evidence="8 15" id="KW-0472">Membrane</keyword>
<dbReference type="SUPFAM" id="SSF63825">
    <property type="entry name" value="YWTD domain"/>
    <property type="match status" value="8"/>
</dbReference>
<feature type="disulfide bond" evidence="13">
    <location>
        <begin position="2685"/>
        <end position="2700"/>
    </location>
</feature>
<evidence type="ECO:0000256" key="3">
    <source>
        <dbReference type="ARBA" id="ARBA00022583"/>
    </source>
</evidence>
<feature type="disulfide bond" evidence="12">
    <location>
        <begin position="4409"/>
        <end position="4419"/>
    </location>
</feature>
<keyword evidence="6" id="KW-0106">Calcium</keyword>
<feature type="disulfide bond" evidence="13">
    <location>
        <begin position="1120"/>
        <end position="1135"/>
    </location>
</feature>
<protein>
    <submittedName>
        <fullName evidence="19 20">Prolow-density lipoprotein receptor-related protein 1</fullName>
    </submittedName>
</protein>
<feature type="disulfide bond" evidence="13">
    <location>
        <begin position="1040"/>
        <end position="1052"/>
    </location>
</feature>
<feature type="domain" description="EGF-like" evidence="17">
    <location>
        <begin position="4405"/>
        <end position="4440"/>
    </location>
</feature>
<evidence type="ECO:0000313" key="20">
    <source>
        <dbReference type="RefSeq" id="XP_064075097.1"/>
    </source>
</evidence>
<dbReference type="PROSITE" id="PS01187">
    <property type="entry name" value="EGF_CA"/>
    <property type="match status" value="2"/>
</dbReference>
<feature type="repeat" description="LDL-receptor class B" evidence="14">
    <location>
        <begin position="1457"/>
        <end position="1501"/>
    </location>
</feature>
<feature type="disulfide bond" evidence="13">
    <location>
        <begin position="2793"/>
        <end position="2808"/>
    </location>
</feature>
<evidence type="ECO:0000256" key="15">
    <source>
        <dbReference type="SAM" id="Phobius"/>
    </source>
</evidence>
<feature type="disulfide bond" evidence="13">
    <location>
        <begin position="1059"/>
        <end position="1074"/>
    </location>
</feature>
<keyword evidence="18" id="KW-1185">Reference proteome</keyword>
<dbReference type="Gene3D" id="4.10.400.10">
    <property type="entry name" value="Low-density Lipoprotein Receptor"/>
    <property type="match status" value="27"/>
</dbReference>
<comment type="caution">
    <text evidence="12">Lacks conserved residue(s) required for the propagation of feature annotation.</text>
</comment>